<gene>
    <name evidence="1" type="ORF">NBG4_500010</name>
</gene>
<dbReference type="AlphaFoldDB" id="A0A2U3QIV2"/>
<dbReference type="Proteomes" id="UP000245125">
    <property type="component" value="Unassembled WGS sequence"/>
</dbReference>
<organism evidence="1 2">
    <name type="scientific">Candidatus Sulfobium mesophilum</name>
    <dbReference type="NCBI Taxonomy" id="2016548"/>
    <lineage>
        <taxon>Bacteria</taxon>
        <taxon>Pseudomonadati</taxon>
        <taxon>Nitrospirota</taxon>
        <taxon>Nitrospiria</taxon>
        <taxon>Nitrospirales</taxon>
        <taxon>Nitrospiraceae</taxon>
        <taxon>Candidatus Sulfobium</taxon>
    </lineage>
</organism>
<keyword evidence="2" id="KW-1185">Reference proteome</keyword>
<proteinExistence type="predicted"/>
<accession>A0A2U3QIV2</accession>
<name>A0A2U3QIV2_9BACT</name>
<dbReference type="EMBL" id="OUUY01000098">
    <property type="protein sequence ID" value="SPQ01336.1"/>
    <property type="molecule type" value="Genomic_DNA"/>
</dbReference>
<evidence type="ECO:0000313" key="1">
    <source>
        <dbReference type="EMBL" id="SPQ01336.1"/>
    </source>
</evidence>
<evidence type="ECO:0000313" key="2">
    <source>
        <dbReference type="Proteomes" id="UP000245125"/>
    </source>
</evidence>
<sequence>MLQFFTEHYKAGAIGLVGTRDTIGMAIREAQSEVTSDYSAPRLSHCFIFGDMRLDRREGNGGLTRSPYLFESDLKVDAFKPQLRNGAQENWIGSGARSA</sequence>
<dbReference type="OrthoDB" id="6027353at2"/>
<protein>
    <submittedName>
        <fullName evidence="1">Uncharacterized protein</fullName>
    </submittedName>
</protein>
<reference evidence="2" key="1">
    <citation type="submission" date="2018-03" db="EMBL/GenBank/DDBJ databases">
        <authorList>
            <person name="Zecchin S."/>
        </authorList>
    </citation>
    <scope>NUCLEOTIDE SEQUENCE [LARGE SCALE GENOMIC DNA]</scope>
</reference>